<feature type="non-terminal residue" evidence="3">
    <location>
        <position position="1504"/>
    </location>
</feature>
<protein>
    <submittedName>
        <fullName evidence="3">Autotransporter-associated beta strand protein</fullName>
    </submittedName>
</protein>
<dbReference type="InterPro" id="IPR013425">
    <property type="entry name" value="Autotrns_rpt"/>
</dbReference>
<dbReference type="SUPFAM" id="SSF51126">
    <property type="entry name" value="Pectin lyase-like"/>
    <property type="match status" value="6"/>
</dbReference>
<reference evidence="3 4" key="1">
    <citation type="submission" date="2024-06" db="EMBL/GenBank/DDBJ databases">
        <title>Sorghum-associated microbial communities from plants grown in Nebraska, USA.</title>
        <authorList>
            <person name="Schachtman D."/>
        </authorList>
    </citation>
    <scope>NUCLEOTIDE SEQUENCE [LARGE SCALE GENOMIC DNA]</scope>
    <source>
        <strain evidence="3 4">1073</strain>
    </source>
</reference>
<dbReference type="Gene3D" id="2.160.20.20">
    <property type="match status" value="4"/>
</dbReference>
<gene>
    <name evidence="3" type="ORF">ABIC75_004621</name>
</gene>
<dbReference type="EMBL" id="JBEPMU010000013">
    <property type="protein sequence ID" value="MET3654872.1"/>
    <property type="molecule type" value="Genomic_DNA"/>
</dbReference>
<dbReference type="InterPro" id="IPR051551">
    <property type="entry name" value="Autotransporter_adhesion"/>
</dbReference>
<feature type="domain" description="Autochaperone" evidence="2">
    <location>
        <begin position="1433"/>
        <end position="1504"/>
    </location>
</feature>
<organism evidence="3 4">
    <name type="scientific">Dyella japonica</name>
    <dbReference type="NCBI Taxonomy" id="231455"/>
    <lineage>
        <taxon>Bacteria</taxon>
        <taxon>Pseudomonadati</taxon>
        <taxon>Pseudomonadota</taxon>
        <taxon>Gammaproteobacteria</taxon>
        <taxon>Lysobacterales</taxon>
        <taxon>Rhodanobacteraceae</taxon>
        <taxon>Dyella</taxon>
    </lineage>
</organism>
<dbReference type="RefSeq" id="WP_354016188.1">
    <property type="nucleotide sequence ID" value="NZ_JBEPMU010000013.1"/>
</dbReference>
<dbReference type="InterPro" id="IPR011050">
    <property type="entry name" value="Pectin_lyase_fold/virulence"/>
</dbReference>
<dbReference type="NCBIfam" id="TIGR02601">
    <property type="entry name" value="autotrns_rpt"/>
    <property type="match status" value="10"/>
</dbReference>
<dbReference type="InterPro" id="IPR012332">
    <property type="entry name" value="Autotransporter_pectin_lyase_C"/>
</dbReference>
<evidence type="ECO:0000256" key="1">
    <source>
        <dbReference type="ARBA" id="ARBA00022729"/>
    </source>
</evidence>
<evidence type="ECO:0000313" key="3">
    <source>
        <dbReference type="EMBL" id="MET3654872.1"/>
    </source>
</evidence>
<evidence type="ECO:0000313" key="4">
    <source>
        <dbReference type="Proteomes" id="UP001549184"/>
    </source>
</evidence>
<dbReference type="Proteomes" id="UP001549184">
    <property type="component" value="Unassembled WGS sequence"/>
</dbReference>
<comment type="caution">
    <text evidence="3">The sequence shown here is derived from an EMBL/GenBank/DDBJ whole genome shotgun (WGS) entry which is preliminary data.</text>
</comment>
<proteinExistence type="predicted"/>
<accession>A0ABV2K223</accession>
<dbReference type="InterPro" id="IPR043990">
    <property type="entry name" value="AC_1"/>
</dbReference>
<sequence length="1504" mass="142912">MAATLCTTFARAANRIWDASGIATTTNTATDGSGTWDISTARWNNNITDQTWNNAAGDIAIIGNNNGAAGTLTLTTPITVGGLVFNAPGSGVYTLSGNTLSLTGSSTITANANATIASTLVGSTGMVKNGAGTLTLSGANSYTGGTAINGGTLQVASDANLGAATGALSLDGGTLAATASFTTGRGVTLNAGGGAFDVAAGTALTSTGVIAGGGGLTKTNAGTLVLNGANTYTGITTITGGVLSVPSLANGGVASGIGASTNAAGNLVLNGGTLQVSGTGSVSTDRLFTLGPAGGTISASTQVNWTNTGAIAFSGSGPRTLTLAGNGSSTLAASLGDSGGATALTVSGSWLLSGNNNTYSGLTTITTGATLQIGSGFNGSLGTGDVIDNGQLLFNSATIVTVPGVISGTGAVYQISIGTAILTGDNTYSGGTTINANGKLQLGNGGMTGSVVGDIKDNGTLTFKRSDNVTYGGVIFGGGSVNQAGSGTLVLSGANTYTGTTTVTAGVLSVSSLGNGGAVSSIGASTNAGTNLVLNGGVLLYTGAAADTDRLFTLGVSGGTLDASGTGALNWTNTGAITIAFGGVRTLTLTGSNTGANTLAASLGNYGVNATALTKSGAGTWVLTGANTYTGGTAINSGTLQVASDANLGAATGALSFNGGTLATTATFTSGRATTLNAGGGTIDVASGTILTQTGVMAGSGALAKADTGTLVLTGTNTYTGGTTISNGTLQLGNGGTTGSLVGNITDNGALAFNRSNALTVAGTITGSGTLSQIGSGITTLSGNSGAFSGSTSVTHGALWVNGTLGNAASTLTVSGGGTLGGTGTLGGSVSIADGILAPGNSPGTLTINGNLALAPASVLDYELGQANVPGGPLNDLTVVGGNLTLAGTLNISTSAGGTYGTGLYRMISYGGTLTNEGLALGTQPAGSTNIVQTSVAGQVNLINTTGLVLDFWDGGGAPRNNGLVDGGNGVWQAAAGNDNWTDVSGAVNAPYAAGTLAIFAAAPGAVTVDNSLGAVVSGGMQFATSGYVVQGGPITLATGSNLLRVGDGTASGAGYVATVASALTGAGGIDKTDLGTLVLTGANSYTGGTAIDGGTLQVASDANLGAATGALSLDGGTLAATASFTTGRGVTLNAGGGAFDVAAGTTLTSTGVIAGGGGLTKTNAGTLVLNGANTYTGITTITGGVLSVPSLANGGVASGIGASTNAAGNLVLNGGTLQVSGTGSVSTDRLFTLGPAGGTIDTSTVLNWTNTGAIAFSGSGPRSLTLTGSAPGTNTLAASLSDSGDATALIVSGTTTWSLTGANTYTGGTTIAAGTLQLGNGGSTGSLVGEVIDNGTLAFDHADTLTFEGVISGVGAVDQRGSGTTVLTAASTYTGRTTVAAGTLAAGAAHVFSPASRFVVQPAGTLDLRGADQTVAGLTNAGLVRTAGDPGTRLTTTNYTGQGGTLAIDTYLGADGSPSDRLVIDGGTASGTTTLAVTNAGGPGIVTTGNGIPVIEALHGGTT</sequence>
<dbReference type="Pfam" id="PF18883">
    <property type="entry name" value="AC_1"/>
    <property type="match status" value="1"/>
</dbReference>
<dbReference type="PANTHER" id="PTHR35037">
    <property type="entry name" value="C-TERMINAL REGION OF AIDA-LIKE PROTEIN"/>
    <property type="match status" value="1"/>
</dbReference>
<dbReference type="Pfam" id="PF12951">
    <property type="entry name" value="PATR"/>
    <property type="match status" value="12"/>
</dbReference>
<name>A0ABV2K223_9GAMM</name>
<evidence type="ECO:0000259" key="2">
    <source>
        <dbReference type="Pfam" id="PF18883"/>
    </source>
</evidence>
<keyword evidence="1" id="KW-0732">Signal</keyword>
<dbReference type="PANTHER" id="PTHR35037:SF3">
    <property type="entry name" value="C-TERMINAL REGION OF AIDA-LIKE PROTEIN"/>
    <property type="match status" value="1"/>
</dbReference>
<keyword evidence="4" id="KW-1185">Reference proteome</keyword>